<comment type="caution">
    <text evidence="1">The sequence shown here is derived from an EMBL/GenBank/DDBJ whole genome shotgun (WGS) entry which is preliminary data.</text>
</comment>
<reference evidence="1" key="1">
    <citation type="submission" date="2020-03" db="EMBL/GenBank/DDBJ databases">
        <authorList>
            <person name="Weist P."/>
        </authorList>
    </citation>
    <scope>NUCLEOTIDE SEQUENCE</scope>
</reference>
<gene>
    <name evidence="1" type="ORF">PLEPLA_LOCUS33873</name>
</gene>
<dbReference type="Proteomes" id="UP001153269">
    <property type="component" value="Unassembled WGS sequence"/>
</dbReference>
<dbReference type="AlphaFoldDB" id="A0A9N7Z269"/>
<keyword evidence="2" id="KW-1185">Reference proteome</keyword>
<dbReference type="EMBL" id="CADEAL010003891">
    <property type="protein sequence ID" value="CAB1446134.1"/>
    <property type="molecule type" value="Genomic_DNA"/>
</dbReference>
<evidence type="ECO:0000313" key="2">
    <source>
        <dbReference type="Proteomes" id="UP001153269"/>
    </source>
</evidence>
<protein>
    <submittedName>
        <fullName evidence="1">Uncharacterized protein</fullName>
    </submittedName>
</protein>
<evidence type="ECO:0000313" key="1">
    <source>
        <dbReference type="EMBL" id="CAB1446134.1"/>
    </source>
</evidence>
<sequence length="214" mass="23121">MGSQWRDKGNGGNKRSKRENEGGWISTMWLRIDARRLTDSSDSSLSPGVALVLGITLTGIRPHFRWWTDGSIVACWHLCPKVQGLALSIIKYISSLCAIFFTSPVTICEAMMSRLRSCQKYGSGLSLSCSQDPVQTGALLLLAQCILQVSDLPSADEWQGMWSAGMEGRRRGGRVGAGAGQNNWFSKTAGTCSDGSARAARVPMGRMGFQLAVA</sequence>
<organism evidence="1 2">
    <name type="scientific">Pleuronectes platessa</name>
    <name type="common">European plaice</name>
    <dbReference type="NCBI Taxonomy" id="8262"/>
    <lineage>
        <taxon>Eukaryota</taxon>
        <taxon>Metazoa</taxon>
        <taxon>Chordata</taxon>
        <taxon>Craniata</taxon>
        <taxon>Vertebrata</taxon>
        <taxon>Euteleostomi</taxon>
        <taxon>Actinopterygii</taxon>
        <taxon>Neopterygii</taxon>
        <taxon>Teleostei</taxon>
        <taxon>Neoteleostei</taxon>
        <taxon>Acanthomorphata</taxon>
        <taxon>Carangaria</taxon>
        <taxon>Pleuronectiformes</taxon>
        <taxon>Pleuronectoidei</taxon>
        <taxon>Pleuronectidae</taxon>
        <taxon>Pleuronectes</taxon>
    </lineage>
</organism>
<accession>A0A9N7Z269</accession>
<name>A0A9N7Z269_PLEPL</name>
<proteinExistence type="predicted"/>